<dbReference type="SUPFAM" id="SSF82171">
    <property type="entry name" value="DPP6 N-terminal domain-like"/>
    <property type="match status" value="1"/>
</dbReference>
<feature type="domain" description="NWD1/2-like winged helix-turn-helix" evidence="4">
    <location>
        <begin position="686"/>
        <end position="797"/>
    </location>
</feature>
<dbReference type="InterPro" id="IPR027417">
    <property type="entry name" value="P-loop_NTPase"/>
</dbReference>
<gene>
    <name evidence="5" type="ORF">Q5P01_010135</name>
</gene>
<dbReference type="InterPro" id="IPR052752">
    <property type="entry name" value="NACHT-WD_repeat"/>
</dbReference>
<dbReference type="InterPro" id="IPR011044">
    <property type="entry name" value="Quino_amine_DH_bsu"/>
</dbReference>
<proteinExistence type="predicted"/>
<sequence length="1714" mass="191995">MDRCPATCNSTCVKLYLCSNPEDSIVERRALRECVFPKLREHCRDTLGLDVRVIDPFESRDPSHWPDENTRRQLIVECRESSAGPFLLALIGHQYGAASLPAQVEVSEYLRLQQEGLRVGVSTQELDRVYQRDENTVPPSYCLRPLHRHTCRSQSDVVEEEEEVKMKTKEEKLMQVFQTTVTLSVHNGGMTPEKAHRYYRSALDADLRFSLDDCSYDDIARRCLVYVHKVVNAIGEREKDEINSQLQLPSQVKVAASHLRTKPTDGQLLSELCDNFLPALISSCQLLVYTTTTECDRRHGYTTARRRSYAESLCQQVYSDLVGLVDRWNVSENRPGTHPGDALAREQAEQEELCEVLSRFYDIIQPEEEKVRAYVEHRDQQCPLVVTGGPCTGKKVLLAHCAQQIKSWLPDISPMVITHFCSLSISNFPQQLLSSLCYQIYNRFHSSSKQSPSLYRCTDPNEPSCPRDQKPSCKAAAALESHLEPITRAHGSDFTLNLNAMSCPHPKDTSSGLINPDVSLSELKERLCSLLTLLPSPKQPVVLILDGLDQNEKTFSLPIIESLPSPLPPCVKLIFTISPNNSHVLQAIKQHYPQCSLSRCLSEDSEKKDEGYICVQVVPNRKGCMKMLAWLLTSSGRKVTSGQQALVNRALTSCCLTLYARLLHVHSSLWKSDSDVTESSLPDGVHSSISALLDHLEQKHGSSVVTRAVSYLTLSRTGLTEAELADLLSCDDQVSVENVQQCETALSTVRVLQIDLERLLLDLRSFLIQRTVAGSRVLLWVSRHFKLVVAKRYLDTHEVRTKIHSEMADYFSGRWACGNAKPLSLKEEDSPQICIDPLPSSQPFVSTSLPTDVGRVNLRKVVELPYHLQLSNRWEELEQRLLMSFRFHQAMVQAGLLGDLVAMLEHEDESCQFVFSREKLLLARIFRSSACLLQHTPLLLSSTIETSLLSYLEVFPALKDYVREIRHETRERRSGLRVVLSPAPSSVPSIQSLQVNAKDVSVAVAAGTDCGIVAEIMDDGSAWVWKNSQRDLLQLSLSCEQKEFKFSGVKSSGRFMLLSTHCNKLFLWDVTGPEVFLEIKYALKKEFESSLHKPNKIAGFVTYQEKLFVWWENESLVCVFDVSRKTLAHLQCQSCVTCLVCSTNGLYVYCGQEDGSVSIFDIETSTLLGTCSNSSHSAVTLIIIGEYKGEMACVNKMGNITLWDVAAKTQQPRLVKERFSGGKSNKILNIDYSEENDMLLLCQSHQVTLWDVCDWVIMDQFLSPQDKAFTQAMLSQDGHLFLALLDQCALVLVWRLDTGQCVLSLETHKQPHTLLKMPSDVICVTHGGCLTAWDYQMIALAGTAPKMRRGVRVVVEQRGERFYTTDGSQAVWKWSLDTGFPHANFLHDGPVEKLCLSPNGVQLVSLSAGELYIWLTETGENTLRISGSRTTDILITPNSNFGVSISKPGLSRVWKLTHGSIVCSIHLHLSEAQVSPESTFLIGLHRGDLLAASLWSGSISKRFSCVESSERVVAFQTLLEHPDFVVVMAASGSVFTWKMAEETVCRHFRLPYMFHCQPQDFQMSSDGSYALLSTHNEAINILDLHQIRLCSFKAEGPVITAHLNKTGGYAAYISGPTCHLHTKPILTVVRLADGERLGSVYLCKNPSALVCERQCVFVGFEDGSVGVYSVSDVMTTTEETIGCRQSSNNRLKQCPFDRAPFSWFSLPSPNVTWP</sequence>
<dbReference type="SMART" id="SM00320">
    <property type="entry name" value="WD40"/>
    <property type="match status" value="4"/>
</dbReference>
<dbReference type="Gene3D" id="3.40.50.300">
    <property type="entry name" value="P-loop containing nucleotide triphosphate hydrolases"/>
    <property type="match status" value="1"/>
</dbReference>
<organism evidence="5 6">
    <name type="scientific">Channa striata</name>
    <name type="common">Snakehead murrel</name>
    <name type="synonym">Ophicephalus striatus</name>
    <dbReference type="NCBI Taxonomy" id="64152"/>
    <lineage>
        <taxon>Eukaryota</taxon>
        <taxon>Metazoa</taxon>
        <taxon>Chordata</taxon>
        <taxon>Craniata</taxon>
        <taxon>Vertebrata</taxon>
        <taxon>Euteleostomi</taxon>
        <taxon>Actinopterygii</taxon>
        <taxon>Neopterygii</taxon>
        <taxon>Teleostei</taxon>
        <taxon>Neoteleostei</taxon>
        <taxon>Acanthomorphata</taxon>
        <taxon>Anabantaria</taxon>
        <taxon>Anabantiformes</taxon>
        <taxon>Channoidei</taxon>
        <taxon>Channidae</taxon>
        <taxon>Channa</taxon>
    </lineage>
</organism>
<evidence type="ECO:0000313" key="5">
    <source>
        <dbReference type="EMBL" id="KAK2847136.1"/>
    </source>
</evidence>
<dbReference type="InterPro" id="IPR036322">
    <property type="entry name" value="WD40_repeat_dom_sf"/>
</dbReference>
<keyword evidence="1" id="KW-0853">WD repeat</keyword>
<accession>A0AA88SVC0</accession>
<evidence type="ECO:0000259" key="4">
    <source>
        <dbReference type="Pfam" id="PF25469"/>
    </source>
</evidence>
<dbReference type="InterPro" id="IPR057588">
    <property type="entry name" value="NWD1/2-like_WH"/>
</dbReference>
<protein>
    <recommendedName>
        <fullName evidence="4">NWD1/2-like winged helix-turn-helix domain-containing protein</fullName>
    </recommendedName>
</protein>
<reference evidence="5" key="1">
    <citation type="submission" date="2023-07" db="EMBL/GenBank/DDBJ databases">
        <title>Chromosome-level Genome Assembly of Striped Snakehead (Channa striata).</title>
        <authorList>
            <person name="Liu H."/>
        </authorList>
    </citation>
    <scope>NUCLEOTIDE SEQUENCE</scope>
    <source>
        <strain evidence="5">Gz</strain>
        <tissue evidence="5">Muscle</tissue>
    </source>
</reference>
<dbReference type="Proteomes" id="UP001187415">
    <property type="component" value="Unassembled WGS sequence"/>
</dbReference>
<comment type="caution">
    <text evidence="5">The sequence shown here is derived from an EMBL/GenBank/DDBJ whole genome shotgun (WGS) entry which is preliminary data.</text>
</comment>
<dbReference type="Gene3D" id="2.130.10.10">
    <property type="entry name" value="YVTN repeat-like/Quinoprotein amine dehydrogenase"/>
    <property type="match status" value="3"/>
</dbReference>
<evidence type="ECO:0000256" key="2">
    <source>
        <dbReference type="ARBA" id="ARBA00022737"/>
    </source>
</evidence>
<dbReference type="EMBL" id="JAUPFM010000007">
    <property type="protein sequence ID" value="KAK2847136.1"/>
    <property type="molecule type" value="Genomic_DNA"/>
</dbReference>
<dbReference type="InterPro" id="IPR001680">
    <property type="entry name" value="WD40_rpt"/>
</dbReference>
<dbReference type="SUPFAM" id="SSF50978">
    <property type="entry name" value="WD40 repeat-like"/>
    <property type="match status" value="1"/>
</dbReference>
<feature type="region of interest" description="Disordered" evidence="3">
    <location>
        <begin position="449"/>
        <end position="469"/>
    </location>
</feature>
<dbReference type="SUPFAM" id="SSF50969">
    <property type="entry name" value="YVTN repeat-like/Quinoprotein amine dehydrogenase"/>
    <property type="match status" value="1"/>
</dbReference>
<evidence type="ECO:0000256" key="1">
    <source>
        <dbReference type="ARBA" id="ARBA00022574"/>
    </source>
</evidence>
<keyword evidence="6" id="KW-1185">Reference proteome</keyword>
<keyword evidence="2" id="KW-0677">Repeat</keyword>
<dbReference type="PANTHER" id="PTHR19871:SF29">
    <property type="entry name" value="NACHT AND WD REPEAT DOMAIN-CONTAINING PROTEIN 2-LIKE"/>
    <property type="match status" value="1"/>
</dbReference>
<dbReference type="PANTHER" id="PTHR19871">
    <property type="entry name" value="BETA TRANSDUCIN-RELATED PROTEIN"/>
    <property type="match status" value="1"/>
</dbReference>
<evidence type="ECO:0000313" key="6">
    <source>
        <dbReference type="Proteomes" id="UP001187415"/>
    </source>
</evidence>
<evidence type="ECO:0000256" key="3">
    <source>
        <dbReference type="SAM" id="MobiDB-lite"/>
    </source>
</evidence>
<dbReference type="Pfam" id="PF25469">
    <property type="entry name" value="WHD_NWD1"/>
    <property type="match status" value="1"/>
</dbReference>
<name>A0AA88SVC0_CHASR</name>
<dbReference type="InterPro" id="IPR015943">
    <property type="entry name" value="WD40/YVTN_repeat-like_dom_sf"/>
</dbReference>